<accession>A0A1E7FUC9</accession>
<dbReference type="Proteomes" id="UP000095751">
    <property type="component" value="Unassembled WGS sequence"/>
</dbReference>
<keyword evidence="2" id="KW-0812">Transmembrane</keyword>
<dbReference type="AlphaFoldDB" id="A0A1E7FUC9"/>
<gene>
    <name evidence="3" type="ORF">FRACYDRAFT_231861</name>
</gene>
<organism evidence="3 4">
    <name type="scientific">Fragilariopsis cylindrus CCMP1102</name>
    <dbReference type="NCBI Taxonomy" id="635003"/>
    <lineage>
        <taxon>Eukaryota</taxon>
        <taxon>Sar</taxon>
        <taxon>Stramenopiles</taxon>
        <taxon>Ochrophyta</taxon>
        <taxon>Bacillariophyta</taxon>
        <taxon>Bacillariophyceae</taxon>
        <taxon>Bacillariophycidae</taxon>
        <taxon>Bacillariales</taxon>
        <taxon>Bacillariaceae</taxon>
        <taxon>Fragilariopsis</taxon>
    </lineage>
</organism>
<proteinExistence type="predicted"/>
<feature type="transmembrane region" description="Helical" evidence="2">
    <location>
        <begin position="15"/>
        <end position="33"/>
    </location>
</feature>
<evidence type="ECO:0000313" key="3">
    <source>
        <dbReference type="EMBL" id="OEU21717.1"/>
    </source>
</evidence>
<feature type="region of interest" description="Disordered" evidence="1">
    <location>
        <begin position="45"/>
        <end position="64"/>
    </location>
</feature>
<evidence type="ECO:0000313" key="4">
    <source>
        <dbReference type="Proteomes" id="UP000095751"/>
    </source>
</evidence>
<reference evidence="3 4" key="1">
    <citation type="submission" date="2016-09" db="EMBL/GenBank/DDBJ databases">
        <title>Extensive genetic diversity and differential bi-allelic expression allows diatom success in the polar Southern Ocean.</title>
        <authorList>
            <consortium name="DOE Joint Genome Institute"/>
            <person name="Mock T."/>
            <person name="Otillar R.P."/>
            <person name="Strauss J."/>
            <person name="Dupont C."/>
            <person name="Frickenhaus S."/>
            <person name="Maumus F."/>
            <person name="Mcmullan M."/>
            <person name="Sanges R."/>
            <person name="Schmutz J."/>
            <person name="Toseland A."/>
            <person name="Valas R."/>
            <person name="Veluchamy A."/>
            <person name="Ward B.J."/>
            <person name="Allen A."/>
            <person name="Barry K."/>
            <person name="Falciatore A."/>
            <person name="Ferrante M."/>
            <person name="Fortunato A.E."/>
            <person name="Gloeckner G."/>
            <person name="Gruber A."/>
            <person name="Hipkin R."/>
            <person name="Janech M."/>
            <person name="Kroth P."/>
            <person name="Leese F."/>
            <person name="Lindquist E."/>
            <person name="Lyon B.R."/>
            <person name="Martin J."/>
            <person name="Mayer C."/>
            <person name="Parker M."/>
            <person name="Quesneville H."/>
            <person name="Raymond J."/>
            <person name="Uhlig C."/>
            <person name="Valentin K.U."/>
            <person name="Worden A.Z."/>
            <person name="Armbrust E.V."/>
            <person name="Bowler C."/>
            <person name="Green B."/>
            <person name="Moulton V."/>
            <person name="Van Oosterhout C."/>
            <person name="Grigoriev I."/>
        </authorList>
    </citation>
    <scope>NUCLEOTIDE SEQUENCE [LARGE SCALE GENOMIC DNA]</scope>
    <source>
        <strain evidence="3 4">CCMP1102</strain>
    </source>
</reference>
<keyword evidence="2" id="KW-1133">Transmembrane helix</keyword>
<dbReference type="OrthoDB" id="48679at2759"/>
<dbReference type="KEGG" id="fcy:FRACYDRAFT_231861"/>
<evidence type="ECO:0000256" key="2">
    <source>
        <dbReference type="SAM" id="Phobius"/>
    </source>
</evidence>
<dbReference type="EMBL" id="KV784353">
    <property type="protein sequence ID" value="OEU21717.1"/>
    <property type="molecule type" value="Genomic_DNA"/>
</dbReference>
<sequence length="768" mass="88545">MQGFKFRPGACRPPIFLVISILFFFFVYCLRISSNISFIDVNSGANTSKEKETPSEKNHDKNKESSAYNASFTWNESYPIVNQITSNPKAEYANRTQFLLKPVKVMVEYKQQHSRQSLLRDPDNNNDRKFAFVTYSCPDRAGNILHNMFNSMAWAILTNRTILWHYDNYRSTEKECQQVMERSDWIAGWDEWSKKLDLKKPQAISFFDYQNEDPNPQVVIFPQIPDVIEKDKSIERNSWRDHPMNLKEYINRIQSMEPDITRRAVSLYDEGVSFLFGLLFRETFAIRILEGKDSTKSITPKGVSIALHSRHPVNGDDGSFIDEEKECLSKLLAKYYVNSPIDGELTGCHVYLMSDRKSTIDRLSAWVKTEFNCTPVIAVHETSHVQEMEHGPWSGLGFIEDIASASLARSAAVGDTKRSSFMLLAELIEYEQRVEAWRENRPTKELDICKLANRKVDGYNYGPGTPTFIRHNYRPPLAPVKAFRNYKKMHSLSQISNMDLEREYIVIDYECIVPINGTEKTVNRNNHQFFNNMIFAITTNRTILVNKTIQESPLCDGILSMRSWIPIFDSNFAIPTTWVDKSESLPTTLSESSYDGNDTTKNLFTEGIDFLYGMLFSKSFHWEPITNAVIIPTGYDPSIEFERNTIALYLDFQSTTSTNINSVLKCLEEAIDFSIPNCHIYSINAMEDDHLLRSIYQWLSDRNCNIFNSAIDNSDNTNISIADATTSDEDDENRRRRRRFYQLLRDINFASKAKTAFVGPLNSYTEIL</sequence>
<name>A0A1E7FUC9_9STRA</name>
<keyword evidence="4" id="KW-1185">Reference proteome</keyword>
<evidence type="ECO:0000256" key="1">
    <source>
        <dbReference type="SAM" id="MobiDB-lite"/>
    </source>
</evidence>
<dbReference type="InParanoid" id="A0A1E7FUC9"/>
<keyword evidence="2" id="KW-0472">Membrane</keyword>
<feature type="compositionally biased region" description="Basic and acidic residues" evidence="1">
    <location>
        <begin position="48"/>
        <end position="64"/>
    </location>
</feature>
<protein>
    <submittedName>
        <fullName evidence="3">Uncharacterized protein</fullName>
    </submittedName>
</protein>